<feature type="transmembrane region" description="Helical" evidence="11">
    <location>
        <begin position="12"/>
        <end position="29"/>
    </location>
</feature>
<keyword evidence="10 11" id="KW-0472">Membrane</keyword>
<dbReference type="InterPro" id="IPR002938">
    <property type="entry name" value="FAD-bd"/>
</dbReference>
<accession>A0A9P9A2A5</accession>
<feature type="domain" description="Major facilitator superfamily (MFS) profile" evidence="12">
    <location>
        <begin position="473"/>
        <end position="960"/>
    </location>
</feature>
<feature type="transmembrane region" description="Helical" evidence="11">
    <location>
        <begin position="863"/>
        <end position="886"/>
    </location>
</feature>
<dbReference type="InterPro" id="IPR011701">
    <property type="entry name" value="MFS"/>
</dbReference>
<dbReference type="PROSITE" id="PS50850">
    <property type="entry name" value="MFS"/>
    <property type="match status" value="1"/>
</dbReference>
<dbReference type="Proteomes" id="UP000758603">
    <property type="component" value="Unassembled WGS sequence"/>
</dbReference>
<sequence length="973" mass="105963">MEKTRTDYSFKVAIIGGGITGLVLGLGLLRRSVKFTIYERADSFCEIGAGIGFTPNAERAMEALDPAIHASFRKIAVQNEDDYFRYVDGFHHGPQDKANTAEAQFCKMYLGERGFEGCRRHDFIQELAGLMEADCIKFNKCLVSVNDGVVMKFDDGSIEQASVIIGCDGIRSRLRQIMVEGDGDVSVLPGPAYAHKYAFRGLVPMEAARGVLGEHKTSKRFMFLGPDAHVLTFPVAGGAIMNVVAFVTDPKPWTAEHLSEKTTREEAIVAFAHFGPAVRTIISLLPDKLDRWAIFDMYDRPLLRFTTGSLCLAGDAAHAASPHHGAGAGCGIEDALALAELLSAVSRRLGDNVPIETLVAAALETYNEVRYERCQWLVQSSRIVGEMFEWRQSKISTGPEAFARDLSSRCHTIWDFDTEEMVASAHKKFNGKMRRIRDQLVSSNSARRTCETPENSMETKNAEYVQGLKLYLVLSALTIVYFLIMLDNTILATAIPYITDEFHSLLDVGWYGSAYQLSCAALQPLTGKIYTRINSKVVFIVCLVVFEAGSALCGAAPSSTALIIGRALAGMGGAGLLNGSLIILNSCVPPSRQPGMPSILIGQLGIAFGPLLGGAFTEYVTWRWCFYINLPIGGAAAAAIVFTHIPDHIPKPHWSRAFDNALSEFDLVGFVLFAPAAIQFFLALQYGGNQFPWNSSQVIGLFCGAGATLVVWLCWNYYQGDRAMVPASMMRNRPVWLSCIVGPFTGATVFVTAYYLPLYFQGVLAYSPFMGGVDVLPNILAQMIFTIIAGGLIQKYGDYPHFTISGSILNAVGCGILGLLTPTTPTGQWIGFQIIFGAGRGLSMSIPFLAVQNSLSKQQIPAAMSILVFLQNFSAAVMTVLAQTIFTNSLVELLPRYAPSVDPALVISAGTTDLRRLVPSDSISEVLNAYSGSLDRVFFFCAGLATPPLLFGWFLVKKEPETHEKDQHGSVVA</sequence>
<reference evidence="13" key="1">
    <citation type="journal article" date="2021" name="Nat. Commun.">
        <title>Genetic determinants of endophytism in the Arabidopsis root mycobiome.</title>
        <authorList>
            <person name="Mesny F."/>
            <person name="Miyauchi S."/>
            <person name="Thiergart T."/>
            <person name="Pickel B."/>
            <person name="Atanasova L."/>
            <person name="Karlsson M."/>
            <person name="Huettel B."/>
            <person name="Barry K.W."/>
            <person name="Haridas S."/>
            <person name="Chen C."/>
            <person name="Bauer D."/>
            <person name="Andreopoulos W."/>
            <person name="Pangilinan J."/>
            <person name="LaButti K."/>
            <person name="Riley R."/>
            <person name="Lipzen A."/>
            <person name="Clum A."/>
            <person name="Drula E."/>
            <person name="Henrissat B."/>
            <person name="Kohler A."/>
            <person name="Grigoriev I.V."/>
            <person name="Martin F.M."/>
            <person name="Hacquard S."/>
        </authorList>
    </citation>
    <scope>NUCLEOTIDE SEQUENCE</scope>
    <source>
        <strain evidence="13">MPI-SDFR-AT-0073</strain>
    </source>
</reference>
<dbReference type="GO" id="GO:0022857">
    <property type="term" value="F:transmembrane transporter activity"/>
    <property type="evidence" value="ECO:0007669"/>
    <property type="project" value="InterPro"/>
</dbReference>
<dbReference type="Gene3D" id="1.20.1720.10">
    <property type="entry name" value="Multidrug resistance protein D"/>
    <property type="match status" value="1"/>
</dbReference>
<dbReference type="Gene3D" id="1.20.1250.20">
    <property type="entry name" value="MFS general substrate transporter like domains"/>
    <property type="match status" value="1"/>
</dbReference>
<keyword evidence="14" id="KW-1185">Reference proteome</keyword>
<proteinExistence type="inferred from homology"/>
<comment type="pathway">
    <text evidence="2">Secondary metabolite biosynthesis.</text>
</comment>
<keyword evidence="4" id="KW-0813">Transport</keyword>
<evidence type="ECO:0000259" key="12">
    <source>
        <dbReference type="PROSITE" id="PS50850"/>
    </source>
</evidence>
<dbReference type="Pfam" id="PF01494">
    <property type="entry name" value="FAD_binding_3"/>
    <property type="match status" value="1"/>
</dbReference>
<feature type="transmembrane region" description="Helical" evidence="11">
    <location>
        <begin position="829"/>
        <end position="851"/>
    </location>
</feature>
<evidence type="ECO:0000256" key="2">
    <source>
        <dbReference type="ARBA" id="ARBA00005179"/>
    </source>
</evidence>
<name>A0A9P9A2A5_9PEZI</name>
<dbReference type="InterPro" id="IPR036259">
    <property type="entry name" value="MFS_trans_sf"/>
</dbReference>
<feature type="transmembrane region" description="Helical" evidence="11">
    <location>
        <begin position="802"/>
        <end position="823"/>
    </location>
</feature>
<feature type="transmembrane region" description="Helical" evidence="11">
    <location>
        <begin position="665"/>
        <end position="686"/>
    </location>
</feature>
<feature type="transmembrane region" description="Helical" evidence="11">
    <location>
        <begin position="599"/>
        <end position="620"/>
    </location>
</feature>
<feature type="transmembrane region" description="Helical" evidence="11">
    <location>
        <begin position="563"/>
        <end position="587"/>
    </location>
</feature>
<organism evidence="13 14">
    <name type="scientific">Truncatella angustata</name>
    <dbReference type="NCBI Taxonomy" id="152316"/>
    <lineage>
        <taxon>Eukaryota</taxon>
        <taxon>Fungi</taxon>
        <taxon>Dikarya</taxon>
        <taxon>Ascomycota</taxon>
        <taxon>Pezizomycotina</taxon>
        <taxon>Sordariomycetes</taxon>
        <taxon>Xylariomycetidae</taxon>
        <taxon>Amphisphaeriales</taxon>
        <taxon>Sporocadaceae</taxon>
        <taxon>Truncatella</taxon>
    </lineage>
</organism>
<feature type="transmembrane region" description="Helical" evidence="11">
    <location>
        <begin position="470"/>
        <end position="496"/>
    </location>
</feature>
<evidence type="ECO:0000256" key="6">
    <source>
        <dbReference type="ARBA" id="ARBA00022692"/>
    </source>
</evidence>
<protein>
    <submittedName>
        <fullName evidence="13">Major facilitator superfamily domain-containing protein</fullName>
    </submittedName>
</protein>
<dbReference type="PANTHER" id="PTHR23501:SF193">
    <property type="entry name" value="MULTIDRUG TRANSPORTER, PUTATIVE (AFU_ORTHOLOGUE AFUA_8G00940)-RELATED"/>
    <property type="match status" value="1"/>
</dbReference>
<comment type="subcellular location">
    <subcellularLocation>
        <location evidence="1">Membrane</location>
        <topology evidence="1">Multi-pass membrane protein</topology>
    </subcellularLocation>
</comment>
<feature type="transmembrane region" description="Helical" evidence="11">
    <location>
        <begin position="775"/>
        <end position="793"/>
    </location>
</feature>
<dbReference type="FunFam" id="1.20.1250.20:FF:000196">
    <property type="entry name" value="MFS toxin efflux pump (AflT)"/>
    <property type="match status" value="1"/>
</dbReference>
<dbReference type="Gene3D" id="3.50.50.60">
    <property type="entry name" value="FAD/NAD(P)-binding domain"/>
    <property type="match status" value="1"/>
</dbReference>
<evidence type="ECO:0000313" key="13">
    <source>
        <dbReference type="EMBL" id="KAH6658938.1"/>
    </source>
</evidence>
<dbReference type="AlphaFoldDB" id="A0A9P9A2A5"/>
<feature type="transmembrane region" description="Helical" evidence="11">
    <location>
        <begin position="626"/>
        <end position="645"/>
    </location>
</feature>
<dbReference type="OrthoDB" id="10021397at2759"/>
<dbReference type="PRINTS" id="PR00420">
    <property type="entry name" value="RNGMNOXGNASE"/>
</dbReference>
<dbReference type="InterPro" id="IPR036188">
    <property type="entry name" value="FAD/NAD-bd_sf"/>
</dbReference>
<feature type="transmembrane region" description="Helical" evidence="11">
    <location>
        <begin position="735"/>
        <end position="755"/>
    </location>
</feature>
<feature type="transmembrane region" description="Helical" evidence="11">
    <location>
        <begin position="698"/>
        <end position="715"/>
    </location>
</feature>
<keyword evidence="7" id="KW-0274">FAD</keyword>
<dbReference type="GeneID" id="70126262"/>
<keyword evidence="9" id="KW-0560">Oxidoreductase</keyword>
<keyword evidence="5" id="KW-0285">Flavoprotein</keyword>
<evidence type="ECO:0000313" key="14">
    <source>
        <dbReference type="Proteomes" id="UP000758603"/>
    </source>
</evidence>
<evidence type="ECO:0000256" key="11">
    <source>
        <dbReference type="SAM" id="Phobius"/>
    </source>
</evidence>
<dbReference type="SUPFAM" id="SSF103473">
    <property type="entry name" value="MFS general substrate transporter"/>
    <property type="match status" value="1"/>
</dbReference>
<evidence type="ECO:0000256" key="9">
    <source>
        <dbReference type="ARBA" id="ARBA00023002"/>
    </source>
</evidence>
<keyword evidence="8 11" id="KW-1133">Transmembrane helix</keyword>
<comment type="similarity">
    <text evidence="3">Belongs to the major facilitator superfamily. TCR/Tet family.</text>
</comment>
<dbReference type="InterPro" id="IPR020846">
    <property type="entry name" value="MFS_dom"/>
</dbReference>
<keyword evidence="6 11" id="KW-0812">Transmembrane</keyword>
<dbReference type="GO" id="GO:0005886">
    <property type="term" value="C:plasma membrane"/>
    <property type="evidence" value="ECO:0007669"/>
    <property type="project" value="TreeGrafter"/>
</dbReference>
<evidence type="ECO:0000256" key="1">
    <source>
        <dbReference type="ARBA" id="ARBA00004141"/>
    </source>
</evidence>
<dbReference type="GO" id="GO:0016491">
    <property type="term" value="F:oxidoreductase activity"/>
    <property type="evidence" value="ECO:0007669"/>
    <property type="project" value="UniProtKB-KW"/>
</dbReference>
<comment type="caution">
    <text evidence="13">The sequence shown here is derived from an EMBL/GenBank/DDBJ whole genome shotgun (WGS) entry which is preliminary data.</text>
</comment>
<gene>
    <name evidence="13" type="ORF">BKA67DRAFT_510966</name>
</gene>
<dbReference type="Pfam" id="PF07690">
    <property type="entry name" value="MFS_1"/>
    <property type="match status" value="1"/>
</dbReference>
<evidence type="ECO:0000256" key="4">
    <source>
        <dbReference type="ARBA" id="ARBA00022448"/>
    </source>
</evidence>
<evidence type="ECO:0000256" key="8">
    <source>
        <dbReference type="ARBA" id="ARBA00022989"/>
    </source>
</evidence>
<evidence type="ECO:0000256" key="7">
    <source>
        <dbReference type="ARBA" id="ARBA00022827"/>
    </source>
</evidence>
<dbReference type="SUPFAM" id="SSF51905">
    <property type="entry name" value="FAD/NAD(P)-binding domain"/>
    <property type="match status" value="1"/>
</dbReference>
<feature type="transmembrane region" description="Helical" evidence="11">
    <location>
        <begin position="937"/>
        <end position="956"/>
    </location>
</feature>
<dbReference type="GO" id="GO:0071949">
    <property type="term" value="F:FAD binding"/>
    <property type="evidence" value="ECO:0007669"/>
    <property type="project" value="InterPro"/>
</dbReference>
<dbReference type="SUPFAM" id="SSF54373">
    <property type="entry name" value="FAD-linked reductases, C-terminal domain"/>
    <property type="match status" value="1"/>
</dbReference>
<dbReference type="RefSeq" id="XP_045963069.1">
    <property type="nucleotide sequence ID" value="XM_046097370.1"/>
</dbReference>
<evidence type="ECO:0000256" key="5">
    <source>
        <dbReference type="ARBA" id="ARBA00022630"/>
    </source>
</evidence>
<evidence type="ECO:0000256" key="3">
    <source>
        <dbReference type="ARBA" id="ARBA00007520"/>
    </source>
</evidence>
<dbReference type="PANTHER" id="PTHR23501">
    <property type="entry name" value="MAJOR FACILITATOR SUPERFAMILY"/>
    <property type="match status" value="1"/>
</dbReference>
<dbReference type="CDD" id="cd17502">
    <property type="entry name" value="MFS_Azr1_MDR_like"/>
    <property type="match status" value="1"/>
</dbReference>
<feature type="transmembrane region" description="Helical" evidence="11">
    <location>
        <begin position="537"/>
        <end position="557"/>
    </location>
</feature>
<evidence type="ECO:0000256" key="10">
    <source>
        <dbReference type="ARBA" id="ARBA00023136"/>
    </source>
</evidence>
<dbReference type="EMBL" id="JAGPXC010000001">
    <property type="protein sequence ID" value="KAH6658938.1"/>
    <property type="molecule type" value="Genomic_DNA"/>
</dbReference>